<comment type="caution">
    <text evidence="3">The sequence shown here is derived from an EMBL/GenBank/DDBJ whole genome shotgun (WGS) entry which is preliminary data.</text>
</comment>
<proteinExistence type="predicted"/>
<keyword evidence="1" id="KW-0539">Nucleus</keyword>
<protein>
    <submittedName>
        <fullName evidence="3">30245_t:CDS:1</fullName>
    </submittedName>
</protein>
<dbReference type="InterPro" id="IPR009071">
    <property type="entry name" value="HMG_box_dom"/>
</dbReference>
<dbReference type="SUPFAM" id="SSF47095">
    <property type="entry name" value="HMG-box"/>
    <property type="match status" value="1"/>
</dbReference>
<accession>A0ABN7X3L5</accession>
<organism evidence="3 4">
    <name type="scientific">Gigaspora margarita</name>
    <dbReference type="NCBI Taxonomy" id="4874"/>
    <lineage>
        <taxon>Eukaryota</taxon>
        <taxon>Fungi</taxon>
        <taxon>Fungi incertae sedis</taxon>
        <taxon>Mucoromycota</taxon>
        <taxon>Glomeromycotina</taxon>
        <taxon>Glomeromycetes</taxon>
        <taxon>Diversisporales</taxon>
        <taxon>Gigasporaceae</taxon>
        <taxon>Gigaspora</taxon>
    </lineage>
</organism>
<keyword evidence="1" id="KW-0238">DNA-binding</keyword>
<feature type="non-terminal residue" evidence="3">
    <location>
        <position position="1"/>
    </location>
</feature>
<dbReference type="EMBL" id="CAJVQB010086942">
    <property type="protein sequence ID" value="CAG8847278.1"/>
    <property type="molecule type" value="Genomic_DNA"/>
</dbReference>
<keyword evidence="4" id="KW-1185">Reference proteome</keyword>
<evidence type="ECO:0000313" key="4">
    <source>
        <dbReference type="Proteomes" id="UP000789901"/>
    </source>
</evidence>
<evidence type="ECO:0000256" key="1">
    <source>
        <dbReference type="PROSITE-ProRule" id="PRU00267"/>
    </source>
</evidence>
<evidence type="ECO:0000259" key="2">
    <source>
        <dbReference type="PROSITE" id="PS50118"/>
    </source>
</evidence>
<dbReference type="Gene3D" id="1.10.30.10">
    <property type="entry name" value="High mobility group box domain"/>
    <property type="match status" value="1"/>
</dbReference>
<dbReference type="PROSITE" id="PS50118">
    <property type="entry name" value="HMG_BOX_2"/>
    <property type="match status" value="1"/>
</dbReference>
<dbReference type="CDD" id="cd00084">
    <property type="entry name" value="HMG-box_SF"/>
    <property type="match status" value="1"/>
</dbReference>
<feature type="domain" description="HMG box" evidence="2">
    <location>
        <begin position="90"/>
        <end position="145"/>
    </location>
</feature>
<dbReference type="Pfam" id="PF00505">
    <property type="entry name" value="HMG_box"/>
    <property type="match status" value="1"/>
</dbReference>
<evidence type="ECO:0000313" key="3">
    <source>
        <dbReference type="EMBL" id="CAG8847278.1"/>
    </source>
</evidence>
<dbReference type="Proteomes" id="UP000789901">
    <property type="component" value="Unassembled WGS sequence"/>
</dbReference>
<gene>
    <name evidence="3" type="ORF">GMARGA_LOCUS38588</name>
</gene>
<sequence length="145" mass="16963">FDDATEFSNSLRYKRKKMHEEALKIIENFVSIEESGILQNIEHNNGIIVFIPQGYTLILIHENATKQLKIIKKLSELRICVLALIFNPLSKHPQNSFILFQNEIKDEIIKDNPKIDTCQILKIAGNKWNKLSEYKKSKYKLQFES</sequence>
<name>A0ABN7X3L5_GIGMA</name>
<dbReference type="InterPro" id="IPR036910">
    <property type="entry name" value="HMG_box_dom_sf"/>
</dbReference>
<feature type="DNA-binding region" description="HMG box" evidence="1">
    <location>
        <begin position="90"/>
        <end position="145"/>
    </location>
</feature>
<reference evidence="3 4" key="1">
    <citation type="submission" date="2021-06" db="EMBL/GenBank/DDBJ databases">
        <authorList>
            <person name="Kallberg Y."/>
            <person name="Tangrot J."/>
            <person name="Rosling A."/>
        </authorList>
    </citation>
    <scope>NUCLEOTIDE SEQUENCE [LARGE SCALE GENOMIC DNA]</scope>
    <source>
        <strain evidence="3 4">120-4 pot B 10/14</strain>
    </source>
</reference>